<evidence type="ECO:0000256" key="2">
    <source>
        <dbReference type="ARBA" id="ARBA00022490"/>
    </source>
</evidence>
<feature type="compositionally biased region" description="Gly residues" evidence="3">
    <location>
        <begin position="1016"/>
        <end position="1027"/>
    </location>
</feature>
<accession>A0ABQ7GBS5</accession>
<dbReference type="PANTHER" id="PTHR12839">
    <property type="entry name" value="NONSENSE-MEDIATED MRNA DECAY PROTEIN 2 UP-FRAMESHIFT SUPPRESSOR 2"/>
    <property type="match status" value="1"/>
</dbReference>
<feature type="compositionally biased region" description="Basic and acidic residues" evidence="3">
    <location>
        <begin position="497"/>
        <end position="525"/>
    </location>
</feature>
<feature type="compositionally biased region" description="Polar residues" evidence="3">
    <location>
        <begin position="407"/>
        <end position="418"/>
    </location>
</feature>
<proteinExistence type="predicted"/>
<keyword evidence="2" id="KW-0963">Cytoplasm</keyword>
<organism evidence="5 6">
    <name type="scientific">Dunaliella salina</name>
    <name type="common">Green alga</name>
    <name type="synonym">Protococcus salinus</name>
    <dbReference type="NCBI Taxonomy" id="3046"/>
    <lineage>
        <taxon>Eukaryota</taxon>
        <taxon>Viridiplantae</taxon>
        <taxon>Chlorophyta</taxon>
        <taxon>core chlorophytes</taxon>
        <taxon>Chlorophyceae</taxon>
        <taxon>CS clade</taxon>
        <taxon>Chlamydomonadales</taxon>
        <taxon>Dunaliellaceae</taxon>
        <taxon>Dunaliella</taxon>
    </lineage>
</organism>
<comment type="caution">
    <text evidence="5">The sequence shown here is derived from an EMBL/GenBank/DDBJ whole genome shotgun (WGS) entry which is preliminary data.</text>
</comment>
<evidence type="ECO:0000256" key="1">
    <source>
        <dbReference type="ARBA" id="ARBA00004496"/>
    </source>
</evidence>
<feature type="compositionally biased region" description="Low complexity" evidence="3">
    <location>
        <begin position="345"/>
        <end position="366"/>
    </location>
</feature>
<feature type="compositionally biased region" description="Basic and acidic residues" evidence="3">
    <location>
        <begin position="960"/>
        <end position="969"/>
    </location>
</feature>
<dbReference type="SUPFAM" id="SSF48371">
    <property type="entry name" value="ARM repeat"/>
    <property type="match status" value="2"/>
</dbReference>
<keyword evidence="6" id="KW-1185">Reference proteome</keyword>
<gene>
    <name evidence="5" type="ORF">DUNSADRAFT_12195</name>
</gene>
<feature type="compositionally biased region" description="Gly residues" evidence="3">
    <location>
        <begin position="431"/>
        <end position="447"/>
    </location>
</feature>
<evidence type="ECO:0000259" key="4">
    <source>
        <dbReference type="SMART" id="SM00543"/>
    </source>
</evidence>
<dbReference type="InterPro" id="IPR003890">
    <property type="entry name" value="MIF4G-like_typ-3"/>
</dbReference>
<dbReference type="EMBL" id="MU069901">
    <property type="protein sequence ID" value="KAF5832052.1"/>
    <property type="molecule type" value="Genomic_DNA"/>
</dbReference>
<dbReference type="InterPro" id="IPR039762">
    <property type="entry name" value="Nmd2/UPF2"/>
</dbReference>
<sequence>MQYVSELASAVAEAPQKTSEVAGALEVAAFLHQRYADFAPQFAVALARAFAVTKAPSTAEEERVLGRRRRCCLRLAGEAAVAGITGKDSSHIAAMAQELASVKWVRDVDASASSTSLLAALVKPPVREALLRLPSDQISFPVPDSLLQQDADLSQQPPDVIEGINAVCKEHEALKAEQEQRWQLPEQQAATLLKAVEATVSGCTGALLVQHRALREVESEVTRLANTRGDPPAELSTEYERRRKAYEGLRAAMVSLCEALGRPMPTEVLDAEKEGAADRDGASVTRIGIISGMPDSQNAGADDEGVFDDREARAFYLSMPDIRSQVPPVLLGAAAAKAEASTKAASAAEETKAPAARDSSPPAADSKTQAADSKTQAADSKTQAPDSSAPAADSRTQAADSKAHAPDSSTPATDSKAQGTAPVVVTAEGTDGAGSQGRDGSSGGAGLGEAVEGGTAGAPQALESQDQPEQAVAGSKQEKGRKAAKEGGKQAEAVQEATRKDGAEKGTESGMQKDKEKAVEGEKGEGGVQEEGDKADDEGKDEGGATGSGRAAMDALLAQLPNCISTDLADSIALGFFFSGGSGKGARKRLTRALYEVPRGAGLGALVPYLARVAAIVAQVFPDVASGVVASLEEEFAFLLTKKDAASVTLETRVRVVRYLGELCKFRLYPASALMNCLKGLLDEFSGPNVDAAAALVECAGRFLRRSPESRVRAENLMEVMMRLKGVRHLDNRQAALVEGAFYAATAPKGGVNAARRKRRPPLQEYIRHLIFVELSEQSIADVLKRLLRLPWAECERAIQQCYHQQIRHHRRLADVRLLAELYNYMLCNSGPVFEALHLLLAFGHGSTEEQHTDPPNDYFRIRLILALLEGCGQYFGSGPAGARLDRFLTFFQAYCMAKVQPLPMDVHCDIHDVVGALRPKLKWPSSLEDAIDASRRSSASGGGEVGQEAADSERDSDDEYMRGEDDKQQNGPDPEEEEFLRELAQLAPAAAASSAAAPAGSPAGPGSAAEDGDAGDGSGGKGGTGETAGVRFRMLMKRGDKEDRSRELQLPADTAIAAAVMARREAEAAEREQMKLLTLAANKQLQQEDAEAVNASKRFHVAGGRGGGGRGGGRQTSGEGGGREGGGRRGRGYGGGEGRGGGSRHKEYRGSIPTSLF</sequence>
<evidence type="ECO:0000256" key="3">
    <source>
        <dbReference type="SAM" id="MobiDB-lite"/>
    </source>
</evidence>
<feature type="region of interest" description="Disordered" evidence="3">
    <location>
        <begin position="933"/>
        <end position="1050"/>
    </location>
</feature>
<evidence type="ECO:0000313" key="5">
    <source>
        <dbReference type="EMBL" id="KAF5832052.1"/>
    </source>
</evidence>
<feature type="compositionally biased region" description="Gly residues" evidence="3">
    <location>
        <begin position="1133"/>
        <end position="1142"/>
    </location>
</feature>
<feature type="region of interest" description="Disordered" evidence="3">
    <location>
        <begin position="345"/>
        <end position="547"/>
    </location>
</feature>
<comment type="subcellular location">
    <subcellularLocation>
        <location evidence="1">Cytoplasm</location>
    </subcellularLocation>
</comment>
<dbReference type="SMART" id="SM00543">
    <property type="entry name" value="MIF4G"/>
    <property type="match status" value="1"/>
</dbReference>
<name>A0ABQ7GBS5_DUNSA</name>
<feature type="region of interest" description="Disordered" evidence="3">
    <location>
        <begin position="1100"/>
        <end position="1158"/>
    </location>
</feature>
<reference evidence="5" key="1">
    <citation type="submission" date="2017-08" db="EMBL/GenBank/DDBJ databases">
        <authorList>
            <person name="Polle J.E."/>
            <person name="Barry K."/>
            <person name="Cushman J."/>
            <person name="Schmutz J."/>
            <person name="Tran D."/>
            <person name="Hathwaick L.T."/>
            <person name="Yim W.C."/>
            <person name="Jenkins J."/>
            <person name="Mckie-Krisberg Z.M."/>
            <person name="Prochnik S."/>
            <person name="Lindquist E."/>
            <person name="Dockter R.B."/>
            <person name="Adam C."/>
            <person name="Molina H."/>
            <person name="Bunkerborg J."/>
            <person name="Jin E."/>
            <person name="Buchheim M."/>
            <person name="Magnuson J."/>
        </authorList>
    </citation>
    <scope>NUCLEOTIDE SEQUENCE</scope>
    <source>
        <strain evidence="5">CCAP 19/18</strain>
    </source>
</reference>
<feature type="compositionally biased region" description="Polar residues" evidence="3">
    <location>
        <begin position="367"/>
        <end position="383"/>
    </location>
</feature>
<dbReference type="Gene3D" id="1.25.40.180">
    <property type="match status" value="3"/>
</dbReference>
<dbReference type="InterPro" id="IPR007193">
    <property type="entry name" value="Upf2/Nmd2_C"/>
</dbReference>
<feature type="compositionally biased region" description="Low complexity" evidence="3">
    <location>
        <begin position="988"/>
        <end position="1010"/>
    </location>
</feature>
<dbReference type="Pfam" id="PF02854">
    <property type="entry name" value="MIF4G"/>
    <property type="match status" value="2"/>
</dbReference>
<feature type="compositionally biased region" description="Acidic residues" evidence="3">
    <location>
        <begin position="528"/>
        <end position="540"/>
    </location>
</feature>
<feature type="compositionally biased region" description="Basic and acidic residues" evidence="3">
    <location>
        <begin position="476"/>
        <end position="489"/>
    </location>
</feature>
<dbReference type="PANTHER" id="PTHR12839:SF7">
    <property type="entry name" value="REGULATOR OF NONSENSE TRANSCRIPTS 2"/>
    <property type="match status" value="1"/>
</dbReference>
<evidence type="ECO:0000313" key="6">
    <source>
        <dbReference type="Proteomes" id="UP000815325"/>
    </source>
</evidence>
<feature type="compositionally biased region" description="Low complexity" evidence="3">
    <location>
        <begin position="384"/>
        <end position="394"/>
    </location>
</feature>
<protein>
    <submittedName>
        <fullName evidence="5">Armadillo-type protein</fullName>
    </submittedName>
</protein>
<dbReference type="InterPro" id="IPR016024">
    <property type="entry name" value="ARM-type_fold"/>
</dbReference>
<dbReference type="Pfam" id="PF04050">
    <property type="entry name" value="Upf2"/>
    <property type="match status" value="1"/>
</dbReference>
<feature type="compositionally biased region" description="Basic and acidic residues" evidence="3">
    <location>
        <begin position="1038"/>
        <end position="1048"/>
    </location>
</feature>
<feature type="compositionally biased region" description="Gly residues" evidence="3">
    <location>
        <begin position="1104"/>
        <end position="1121"/>
    </location>
</feature>
<feature type="domain" description="MIF4G" evidence="4">
    <location>
        <begin position="554"/>
        <end position="748"/>
    </location>
</feature>
<dbReference type="Proteomes" id="UP000815325">
    <property type="component" value="Unassembled WGS sequence"/>
</dbReference>